<sequence length="337" mass="37662">MKRRMSEAAKERWRKRKAAMEVVQNEGEDYIQRASLVLQNEVAEGPSHSALTTDNEQAKHSLSAAFTSKRKVSKVNNMIVRRSNRIKSFGLLGTRHGRKAVQQIDLTDSDRGKELHVEPINLKPIGGVPISLKPIRGVVQAQADGPKNTALTYSQSKLSQVFFSKRKTLKANNKIVRQSGQLKRLGSIGKRQGRKGVHHVDPTDCDRDKELHVESVSPEPIRNISSADMIVDHLVQTRGKRHFASEAKPTNLNYKTLYTASVKKIEALMEENHRQAQELYYKLGKVETYENMIGSVMNLSRGSVKLQPDAAALNAAPAPKSSPIKTKTKSAKRMKKN</sequence>
<feature type="region of interest" description="Disordered" evidence="1">
    <location>
        <begin position="313"/>
        <end position="337"/>
    </location>
</feature>
<comment type="caution">
    <text evidence="2">The sequence shown here is derived from an EMBL/GenBank/DDBJ whole genome shotgun (WGS) entry which is preliminary data.</text>
</comment>
<name>A0A2G2VYV3_CAPBA</name>
<evidence type="ECO:0000313" key="3">
    <source>
        <dbReference type="Proteomes" id="UP000224567"/>
    </source>
</evidence>
<dbReference type="PANTHER" id="PTHR38936:SF2">
    <property type="match status" value="1"/>
</dbReference>
<feature type="compositionally biased region" description="Basic residues" evidence="1">
    <location>
        <begin position="326"/>
        <end position="337"/>
    </location>
</feature>
<evidence type="ECO:0000313" key="2">
    <source>
        <dbReference type="EMBL" id="PHT38160.1"/>
    </source>
</evidence>
<dbReference type="OrthoDB" id="1937314at2759"/>
<protein>
    <submittedName>
        <fullName evidence="2">Uncharacterized protein</fullName>
    </submittedName>
</protein>
<reference evidence="3" key="2">
    <citation type="journal article" date="2017" name="J. Anim. Genet.">
        <title>Multiple reference genome sequences of hot pepper reveal the massive evolution of plant disease resistance genes by retroduplication.</title>
        <authorList>
            <person name="Kim S."/>
            <person name="Park J."/>
            <person name="Yeom S.-I."/>
            <person name="Kim Y.-M."/>
            <person name="Seo E."/>
            <person name="Kim K.-T."/>
            <person name="Kim M.-S."/>
            <person name="Lee J.M."/>
            <person name="Cheong K."/>
            <person name="Shin H.-S."/>
            <person name="Kim S.-B."/>
            <person name="Han K."/>
            <person name="Lee J."/>
            <person name="Park M."/>
            <person name="Lee H.-A."/>
            <person name="Lee H.-Y."/>
            <person name="Lee Y."/>
            <person name="Oh S."/>
            <person name="Lee J.H."/>
            <person name="Choi E."/>
            <person name="Choi E."/>
            <person name="Lee S.E."/>
            <person name="Jeon J."/>
            <person name="Kim H."/>
            <person name="Choi G."/>
            <person name="Song H."/>
            <person name="Lee J."/>
            <person name="Lee S.-C."/>
            <person name="Kwon J.-K."/>
            <person name="Lee H.-Y."/>
            <person name="Koo N."/>
            <person name="Hong Y."/>
            <person name="Kim R.W."/>
            <person name="Kang W.-H."/>
            <person name="Huh J.H."/>
            <person name="Kang B.-C."/>
            <person name="Yang T.-J."/>
            <person name="Lee Y.-H."/>
            <person name="Bennetzen J.L."/>
            <person name="Choi D."/>
        </authorList>
    </citation>
    <scope>NUCLEOTIDE SEQUENCE [LARGE SCALE GENOMIC DNA]</scope>
    <source>
        <strain evidence="3">cv. PBC81</strain>
    </source>
</reference>
<accession>A0A2G2VYV3</accession>
<proteinExistence type="predicted"/>
<keyword evidence="3" id="KW-1185">Reference proteome</keyword>
<evidence type="ECO:0000256" key="1">
    <source>
        <dbReference type="SAM" id="MobiDB-lite"/>
    </source>
</evidence>
<dbReference type="AlphaFoldDB" id="A0A2G2VYV3"/>
<organism evidence="2 3">
    <name type="scientific">Capsicum baccatum</name>
    <name type="common">Peruvian pepper</name>
    <dbReference type="NCBI Taxonomy" id="33114"/>
    <lineage>
        <taxon>Eukaryota</taxon>
        <taxon>Viridiplantae</taxon>
        <taxon>Streptophyta</taxon>
        <taxon>Embryophyta</taxon>
        <taxon>Tracheophyta</taxon>
        <taxon>Spermatophyta</taxon>
        <taxon>Magnoliopsida</taxon>
        <taxon>eudicotyledons</taxon>
        <taxon>Gunneridae</taxon>
        <taxon>Pentapetalae</taxon>
        <taxon>asterids</taxon>
        <taxon>lamiids</taxon>
        <taxon>Solanales</taxon>
        <taxon>Solanaceae</taxon>
        <taxon>Solanoideae</taxon>
        <taxon>Capsiceae</taxon>
        <taxon>Capsicum</taxon>
    </lineage>
</organism>
<dbReference type="PANTHER" id="PTHR38936">
    <property type="entry name" value="TITIN-LIKE ISOFORM X2"/>
    <property type="match status" value="1"/>
</dbReference>
<feature type="compositionally biased region" description="Low complexity" evidence="1">
    <location>
        <begin position="313"/>
        <end position="325"/>
    </location>
</feature>
<dbReference type="EMBL" id="MLFT02000009">
    <property type="protein sequence ID" value="PHT38160.1"/>
    <property type="molecule type" value="Genomic_DNA"/>
</dbReference>
<reference evidence="2 3" key="1">
    <citation type="journal article" date="2017" name="Genome Biol.">
        <title>New reference genome sequences of hot pepper reveal the massive evolution of plant disease-resistance genes by retroduplication.</title>
        <authorList>
            <person name="Kim S."/>
            <person name="Park J."/>
            <person name="Yeom S.I."/>
            <person name="Kim Y.M."/>
            <person name="Seo E."/>
            <person name="Kim K.T."/>
            <person name="Kim M.S."/>
            <person name="Lee J.M."/>
            <person name="Cheong K."/>
            <person name="Shin H.S."/>
            <person name="Kim S.B."/>
            <person name="Han K."/>
            <person name="Lee J."/>
            <person name="Park M."/>
            <person name="Lee H.A."/>
            <person name="Lee H.Y."/>
            <person name="Lee Y."/>
            <person name="Oh S."/>
            <person name="Lee J.H."/>
            <person name="Choi E."/>
            <person name="Choi E."/>
            <person name="Lee S.E."/>
            <person name="Jeon J."/>
            <person name="Kim H."/>
            <person name="Choi G."/>
            <person name="Song H."/>
            <person name="Lee J."/>
            <person name="Lee S.C."/>
            <person name="Kwon J.K."/>
            <person name="Lee H.Y."/>
            <person name="Koo N."/>
            <person name="Hong Y."/>
            <person name="Kim R.W."/>
            <person name="Kang W.H."/>
            <person name="Huh J.H."/>
            <person name="Kang B.C."/>
            <person name="Yang T.J."/>
            <person name="Lee Y.H."/>
            <person name="Bennetzen J.L."/>
            <person name="Choi D."/>
        </authorList>
    </citation>
    <scope>NUCLEOTIDE SEQUENCE [LARGE SCALE GENOMIC DNA]</scope>
    <source>
        <strain evidence="3">cv. PBC81</strain>
    </source>
</reference>
<dbReference type="Proteomes" id="UP000224567">
    <property type="component" value="Unassembled WGS sequence"/>
</dbReference>
<gene>
    <name evidence="2" type="ORF">CQW23_21733</name>
</gene>